<gene>
    <name evidence="2" type="ORF">LSO58_18530</name>
</gene>
<keyword evidence="2" id="KW-0614">Plasmid</keyword>
<feature type="chain" id="PRO_5041348005" description="IncI1 plasmid conjugative transfer protein TraW" evidence="1">
    <location>
        <begin position="20"/>
        <end position="378"/>
    </location>
</feature>
<keyword evidence="1" id="KW-0732">Signal</keyword>
<reference evidence="2" key="1">
    <citation type="journal article" date="2022" name="J Glob Antimicrob Resist">
        <title>Comparative analysis of IMP-4- and OXA-58-containing plasmids of three carbapenemase-producing Acinetobacter ursingii strains in the Netherlands.</title>
        <authorList>
            <person name="Hendrickx A.P.A."/>
            <person name="Schade R.P."/>
            <person name="Landman F."/>
            <person name="Bosch T."/>
            <person name="Schouls L.M."/>
            <person name="van Dijk K."/>
        </authorList>
    </citation>
    <scope>NUCLEOTIDE SEQUENCE</scope>
    <source>
        <strain evidence="2">RIVM_C010761</strain>
    </source>
</reference>
<protein>
    <recommendedName>
        <fullName evidence="4">IncI1 plasmid conjugative transfer protein TraW</fullName>
    </recommendedName>
</protein>
<dbReference type="Proteomes" id="UP001164081">
    <property type="component" value="Plasmid pRIVM_C010761_3"/>
</dbReference>
<name>A0AA46SAR3_9GAMM</name>
<dbReference type="RefSeq" id="WP_209798081.1">
    <property type="nucleotide sequence ID" value="NZ_CP089047.1"/>
</dbReference>
<evidence type="ECO:0000256" key="1">
    <source>
        <dbReference type="SAM" id="SignalP"/>
    </source>
</evidence>
<dbReference type="AlphaFoldDB" id="A0AA46SAR3"/>
<sequence>MNRKTGFLALCLFSTSVAAYYCPPYMTPTFLTQMSTGFAQLKATFTTGLNTLDTSVSSALQLERSMILGAIGVQTQQEAVNASNIAHADMEIARTTASAIGAMKQSDRIKDTALNYGAAGQGYNPCLVLNERRTITETQEKDKEIRADMVFQNVTAGTGKFANPIKAQDEALKLHHDYFCTSEQAAAGLCLSVGEMQGANLQASTLFEYSSSTDKYAMAKTSFINNMVGLPDAPLSATAAKTPRGQEYLRQKFEKDAVISPALNSLMAIQSEFTATPNGTESGQPVKPLRQQYREQVDRYLGHGEEYKNWNRSLVGQTERGVLVEILKEGALELAIMGNKHAQNERIESMLASLVSQENKKVNSLTNKNLAGSATAPK</sequence>
<feature type="signal peptide" evidence="1">
    <location>
        <begin position="1"/>
        <end position="19"/>
    </location>
</feature>
<dbReference type="EMBL" id="CP089047">
    <property type="protein sequence ID" value="UYF77336.1"/>
    <property type="molecule type" value="Genomic_DNA"/>
</dbReference>
<evidence type="ECO:0000313" key="3">
    <source>
        <dbReference type="Proteomes" id="UP001164081"/>
    </source>
</evidence>
<evidence type="ECO:0000313" key="2">
    <source>
        <dbReference type="EMBL" id="UYF77336.1"/>
    </source>
</evidence>
<geneLocation type="plasmid" evidence="2 3">
    <name>pRIVM_C010761_3</name>
</geneLocation>
<proteinExistence type="predicted"/>
<evidence type="ECO:0008006" key="4">
    <source>
        <dbReference type="Google" id="ProtNLM"/>
    </source>
</evidence>
<accession>A0AA46SAR3</accession>
<organism evidence="2 3">
    <name type="scientific">Acinetobacter ursingii</name>
    <dbReference type="NCBI Taxonomy" id="108980"/>
    <lineage>
        <taxon>Bacteria</taxon>
        <taxon>Pseudomonadati</taxon>
        <taxon>Pseudomonadota</taxon>
        <taxon>Gammaproteobacteria</taxon>
        <taxon>Moraxellales</taxon>
        <taxon>Moraxellaceae</taxon>
        <taxon>Acinetobacter</taxon>
    </lineage>
</organism>